<protein>
    <submittedName>
        <fullName evidence="1">Uncharacterized protein</fullName>
    </submittedName>
</protein>
<accession>A0A8S3SH95</accession>
<dbReference type="OrthoDB" id="6139803at2759"/>
<reference evidence="1" key="1">
    <citation type="submission" date="2021-03" db="EMBL/GenBank/DDBJ databases">
        <authorList>
            <person name="Bekaert M."/>
        </authorList>
    </citation>
    <scope>NUCLEOTIDE SEQUENCE</scope>
</reference>
<evidence type="ECO:0000313" key="1">
    <source>
        <dbReference type="EMBL" id="CAG2217492.1"/>
    </source>
</evidence>
<comment type="caution">
    <text evidence="1">The sequence shown here is derived from an EMBL/GenBank/DDBJ whole genome shotgun (WGS) entry which is preliminary data.</text>
</comment>
<dbReference type="AlphaFoldDB" id="A0A8S3SH95"/>
<organism evidence="1 2">
    <name type="scientific">Mytilus edulis</name>
    <name type="common">Blue mussel</name>
    <dbReference type="NCBI Taxonomy" id="6550"/>
    <lineage>
        <taxon>Eukaryota</taxon>
        <taxon>Metazoa</taxon>
        <taxon>Spiralia</taxon>
        <taxon>Lophotrochozoa</taxon>
        <taxon>Mollusca</taxon>
        <taxon>Bivalvia</taxon>
        <taxon>Autobranchia</taxon>
        <taxon>Pteriomorphia</taxon>
        <taxon>Mytilida</taxon>
        <taxon>Mytiloidea</taxon>
        <taxon>Mytilidae</taxon>
        <taxon>Mytilinae</taxon>
        <taxon>Mytilus</taxon>
    </lineage>
</organism>
<evidence type="ECO:0000313" key="2">
    <source>
        <dbReference type="Proteomes" id="UP000683360"/>
    </source>
</evidence>
<dbReference type="EMBL" id="CAJPWZ010001545">
    <property type="protein sequence ID" value="CAG2217492.1"/>
    <property type="molecule type" value="Genomic_DNA"/>
</dbReference>
<name>A0A8S3SH95_MYTED</name>
<dbReference type="PANTHER" id="PTHR33332">
    <property type="entry name" value="REVERSE TRANSCRIPTASE DOMAIN-CONTAINING PROTEIN"/>
    <property type="match status" value="1"/>
</dbReference>
<sequence length="293" mass="34216">MNIPPINLNSSIIEDDKQKTEAFNDYFASQSNIDDSNKLLPRDDTPPDRRLNNPLVSSISLNNNLCKINSWADKWLVNFNPSKTESIVFSRKSEPDYHPPLNMNGVIIKRVQTHKHLGLTFSSDGTWNHHIEKIISKTLPRLNLLRRLKFRLDRRSLENMYFSCVRPLLEYVDVVWDNCPEYLKAKLEHVNYDAARIVTGATKLTSLRLLLAECGWETLQQRRDKHKLLLFHNMVNGKTPCYLNDILPDQFRNIHQYRTRSANNFPSVPCRTTYHMKSFLPSTVRLWNSLPQI</sequence>
<gene>
    <name evidence="1" type="ORF">MEDL_31126</name>
</gene>
<proteinExistence type="predicted"/>
<keyword evidence="2" id="KW-1185">Reference proteome</keyword>
<dbReference type="Proteomes" id="UP000683360">
    <property type="component" value="Unassembled WGS sequence"/>
</dbReference>